<comment type="caution">
    <text evidence="1">The sequence shown here is derived from an EMBL/GenBank/DDBJ whole genome shotgun (WGS) entry which is preliminary data.</text>
</comment>
<reference evidence="1" key="1">
    <citation type="submission" date="2021-03" db="EMBL/GenBank/DDBJ databases">
        <title>Streptomyces poriferae sp. nov., a novel marine sponge-derived Actinobacteria species with anti-MRSA activity.</title>
        <authorList>
            <person name="Sandoval-Powers M."/>
            <person name="Kralova S."/>
            <person name="Nguyen G.-S."/>
            <person name="Fawwal D."/>
            <person name="Degnes K."/>
            <person name="Klinkenberg G."/>
            <person name="Sletta H."/>
            <person name="Wentzel A."/>
            <person name="Liles M.R."/>
        </authorList>
    </citation>
    <scope>NUCLEOTIDE SEQUENCE</scope>
    <source>
        <strain evidence="1">DSM 41794</strain>
    </source>
</reference>
<keyword evidence="2" id="KW-1185">Reference proteome</keyword>
<name>A0A939F5T8_9ACTN</name>
<dbReference type="RefSeq" id="WP_206961820.1">
    <property type="nucleotide sequence ID" value="NZ_BAAAJJ010000002.1"/>
</dbReference>
<accession>A0A939F5T8</accession>
<protein>
    <submittedName>
        <fullName evidence="1">Uncharacterized protein</fullName>
    </submittedName>
</protein>
<dbReference type="Proteomes" id="UP000664167">
    <property type="component" value="Unassembled WGS sequence"/>
</dbReference>
<evidence type="ECO:0000313" key="1">
    <source>
        <dbReference type="EMBL" id="MBO0512428.1"/>
    </source>
</evidence>
<gene>
    <name evidence="1" type="ORF">J0695_11500</name>
</gene>
<proteinExistence type="predicted"/>
<sequence>MRRFVLERTVDHSGVSGTGTVVDGVEFSNGQVVMQWRGPYPSVVIWPDLDMAMTVHGHGDDTRVRWLDPK</sequence>
<dbReference type="AlphaFoldDB" id="A0A939F5T8"/>
<evidence type="ECO:0000313" key="2">
    <source>
        <dbReference type="Proteomes" id="UP000664167"/>
    </source>
</evidence>
<organism evidence="1 2">
    <name type="scientific">Streptomyces beijiangensis</name>
    <dbReference type="NCBI Taxonomy" id="163361"/>
    <lineage>
        <taxon>Bacteria</taxon>
        <taxon>Bacillati</taxon>
        <taxon>Actinomycetota</taxon>
        <taxon>Actinomycetes</taxon>
        <taxon>Kitasatosporales</taxon>
        <taxon>Streptomycetaceae</taxon>
        <taxon>Streptomyces</taxon>
    </lineage>
</organism>
<dbReference type="EMBL" id="JAFLRJ010000099">
    <property type="protein sequence ID" value="MBO0512428.1"/>
    <property type="molecule type" value="Genomic_DNA"/>
</dbReference>